<dbReference type="CDD" id="cd05243">
    <property type="entry name" value="SDR_a5"/>
    <property type="match status" value="1"/>
</dbReference>
<dbReference type="Pfam" id="PF13460">
    <property type="entry name" value="NAD_binding_10"/>
    <property type="match status" value="1"/>
</dbReference>
<dbReference type="RefSeq" id="WP_131914162.1">
    <property type="nucleotide sequence ID" value="NZ_OU594967.1"/>
</dbReference>
<dbReference type="AlphaFoldDB" id="A0A4R1J7X3"/>
<gene>
    <name evidence="2" type="ORF">EV690_3416</name>
</gene>
<accession>A0A4R1J7X3</accession>
<sequence>MRPLVVGANGQIGRQLINQLPLFGHQCTAMVRSSEQFQQLEEQGVAAICASLDDTTEHLTEVIKGHDSVIFTAGSGAKTGAEQTLLIDLDGAVKVMQAAVVAGVEHFVMVSAIGANQRERWSEALKPYYVAKHYADRELIRSGLNYTIIRPGRLINGPATGQVMIASEICHEGTIARADVASVICTVLGDKHFYAHDFDLLAGKDDIQQALEGLLS</sequence>
<dbReference type="InterPro" id="IPR016040">
    <property type="entry name" value="NAD(P)-bd_dom"/>
</dbReference>
<dbReference type="OrthoDB" id="9801056at2"/>
<evidence type="ECO:0000313" key="2">
    <source>
        <dbReference type="EMBL" id="TCK46470.1"/>
    </source>
</evidence>
<dbReference type="SUPFAM" id="SSF51735">
    <property type="entry name" value="NAD(P)-binding Rossmann-fold domains"/>
    <property type="match status" value="1"/>
</dbReference>
<organism evidence="2 3">
    <name type="scientific">Celerinatantimonas diazotrophica</name>
    <dbReference type="NCBI Taxonomy" id="412034"/>
    <lineage>
        <taxon>Bacteria</taxon>
        <taxon>Pseudomonadati</taxon>
        <taxon>Pseudomonadota</taxon>
        <taxon>Gammaproteobacteria</taxon>
        <taxon>Celerinatantimonadaceae</taxon>
        <taxon>Celerinatantimonas</taxon>
    </lineage>
</organism>
<protein>
    <submittedName>
        <fullName evidence="2">Putative NAD(P)-binding protein</fullName>
    </submittedName>
</protein>
<name>A0A4R1J7X3_9GAMM</name>
<dbReference type="EMBL" id="SMGD01000018">
    <property type="protein sequence ID" value="TCK46470.1"/>
    <property type="molecule type" value="Genomic_DNA"/>
</dbReference>
<dbReference type="Proteomes" id="UP000295565">
    <property type="component" value="Unassembled WGS sequence"/>
</dbReference>
<evidence type="ECO:0000313" key="3">
    <source>
        <dbReference type="Proteomes" id="UP000295565"/>
    </source>
</evidence>
<dbReference type="InterPro" id="IPR036291">
    <property type="entry name" value="NAD(P)-bd_dom_sf"/>
</dbReference>
<dbReference type="PANTHER" id="PTHR15020">
    <property type="entry name" value="FLAVIN REDUCTASE-RELATED"/>
    <property type="match status" value="1"/>
</dbReference>
<evidence type="ECO:0000259" key="1">
    <source>
        <dbReference type="Pfam" id="PF13460"/>
    </source>
</evidence>
<proteinExistence type="predicted"/>
<comment type="caution">
    <text evidence="2">The sequence shown here is derived from an EMBL/GenBank/DDBJ whole genome shotgun (WGS) entry which is preliminary data.</text>
</comment>
<reference evidence="2 3" key="1">
    <citation type="submission" date="2019-03" db="EMBL/GenBank/DDBJ databases">
        <title>Genomic Encyclopedia of Type Strains, Phase IV (KMG-IV): sequencing the most valuable type-strain genomes for metagenomic binning, comparative biology and taxonomic classification.</title>
        <authorList>
            <person name="Goeker M."/>
        </authorList>
    </citation>
    <scope>NUCLEOTIDE SEQUENCE [LARGE SCALE GENOMIC DNA]</scope>
    <source>
        <strain evidence="2 3">DSM 18577</strain>
    </source>
</reference>
<dbReference type="Gene3D" id="3.40.50.720">
    <property type="entry name" value="NAD(P)-binding Rossmann-like Domain"/>
    <property type="match status" value="1"/>
</dbReference>
<feature type="domain" description="NAD(P)-binding" evidence="1">
    <location>
        <begin position="7"/>
        <end position="190"/>
    </location>
</feature>
<dbReference type="PANTHER" id="PTHR15020:SF50">
    <property type="entry name" value="UPF0659 PROTEIN YMR090W"/>
    <property type="match status" value="1"/>
</dbReference>
<keyword evidence="3" id="KW-1185">Reference proteome</keyword>